<name>A0A9K3J1J3_HELAN</name>
<accession>A0A9K3J1J3</accession>
<feature type="region of interest" description="Disordered" evidence="1">
    <location>
        <begin position="251"/>
        <end position="344"/>
    </location>
</feature>
<comment type="caution">
    <text evidence="2">The sequence shown here is derived from an EMBL/GenBank/DDBJ whole genome shotgun (WGS) entry which is preliminary data.</text>
</comment>
<feature type="compositionally biased region" description="Polar residues" evidence="1">
    <location>
        <begin position="150"/>
        <end position="164"/>
    </location>
</feature>
<keyword evidence="3" id="KW-1185">Reference proteome</keyword>
<feature type="compositionally biased region" description="Polar residues" evidence="1">
    <location>
        <begin position="118"/>
        <end position="140"/>
    </location>
</feature>
<dbReference type="Gramene" id="mRNA:HanXRQr2_Chr05g0223391">
    <property type="protein sequence ID" value="mRNA:HanXRQr2_Chr05g0223391"/>
    <property type="gene ID" value="HanXRQr2_Chr05g0223391"/>
</dbReference>
<gene>
    <name evidence="2" type="ORF">HanXRQr2_Chr05g0223391</name>
</gene>
<evidence type="ECO:0000313" key="2">
    <source>
        <dbReference type="EMBL" id="KAF5806607.1"/>
    </source>
</evidence>
<organism evidence="2 3">
    <name type="scientific">Helianthus annuus</name>
    <name type="common">Common sunflower</name>
    <dbReference type="NCBI Taxonomy" id="4232"/>
    <lineage>
        <taxon>Eukaryota</taxon>
        <taxon>Viridiplantae</taxon>
        <taxon>Streptophyta</taxon>
        <taxon>Embryophyta</taxon>
        <taxon>Tracheophyta</taxon>
        <taxon>Spermatophyta</taxon>
        <taxon>Magnoliopsida</taxon>
        <taxon>eudicotyledons</taxon>
        <taxon>Gunneridae</taxon>
        <taxon>Pentapetalae</taxon>
        <taxon>asterids</taxon>
        <taxon>campanulids</taxon>
        <taxon>Asterales</taxon>
        <taxon>Asteraceae</taxon>
        <taxon>Asteroideae</taxon>
        <taxon>Heliantheae alliance</taxon>
        <taxon>Heliantheae</taxon>
        <taxon>Helianthus</taxon>
    </lineage>
</organism>
<reference evidence="2" key="2">
    <citation type="submission" date="2020-06" db="EMBL/GenBank/DDBJ databases">
        <title>Helianthus annuus Genome sequencing and assembly Release 2.</title>
        <authorList>
            <person name="Gouzy J."/>
            <person name="Langlade N."/>
            <person name="Munos S."/>
        </authorList>
    </citation>
    <scope>NUCLEOTIDE SEQUENCE</scope>
    <source>
        <tissue evidence="2">Leaves</tissue>
    </source>
</reference>
<sequence>MFCQSCQIFRCTHVEAAVQDFKKRNKSIVDTTSQRPDEGSSGKQKVDSVFIDQEACSSSNQQSLLSSIDESVQNGDHNDLNCSIKDQDAADRAENGTVPPPTVVVDCSSEKLKLKQVSDNQEPCCSSNQQLVVSSSDEPDQNIHNDPRSSTEFSGNEDPQSSPEAITHKGINQQQEQIQEHEQERVTVVGVEHSSGKQKIEQLSADNESGNRFTQLLLVDPMNELDQNNDCTEHRNSSEENQQEYIRIDQQQEHEQNQRRSQDAGKQQENVTVDELEHSSAKQKTEELSDKNETGNRFAHLLLVNPRYELERNNDHNEDRSSSELSYHDEPESSPEATVHDRVK</sequence>
<feature type="region of interest" description="Disordered" evidence="1">
    <location>
        <begin position="25"/>
        <end position="46"/>
    </location>
</feature>
<dbReference type="EMBL" id="MNCJ02000320">
    <property type="protein sequence ID" value="KAF5806607.1"/>
    <property type="molecule type" value="Genomic_DNA"/>
</dbReference>
<feature type="compositionally biased region" description="Basic and acidic residues" evidence="1">
    <location>
        <begin position="275"/>
        <end position="294"/>
    </location>
</feature>
<dbReference type="Proteomes" id="UP000215914">
    <property type="component" value="Unassembled WGS sequence"/>
</dbReference>
<feature type="compositionally biased region" description="Basic and acidic residues" evidence="1">
    <location>
        <begin position="251"/>
        <end position="263"/>
    </location>
</feature>
<dbReference type="AlphaFoldDB" id="A0A9K3J1J3"/>
<reference evidence="2" key="1">
    <citation type="journal article" date="2017" name="Nature">
        <title>The sunflower genome provides insights into oil metabolism, flowering and Asterid evolution.</title>
        <authorList>
            <person name="Badouin H."/>
            <person name="Gouzy J."/>
            <person name="Grassa C.J."/>
            <person name="Murat F."/>
            <person name="Staton S.E."/>
            <person name="Cottret L."/>
            <person name="Lelandais-Briere C."/>
            <person name="Owens G.L."/>
            <person name="Carrere S."/>
            <person name="Mayjonade B."/>
            <person name="Legrand L."/>
            <person name="Gill N."/>
            <person name="Kane N.C."/>
            <person name="Bowers J.E."/>
            <person name="Hubner S."/>
            <person name="Bellec A."/>
            <person name="Berard A."/>
            <person name="Berges H."/>
            <person name="Blanchet N."/>
            <person name="Boniface M.C."/>
            <person name="Brunel D."/>
            <person name="Catrice O."/>
            <person name="Chaidir N."/>
            <person name="Claudel C."/>
            <person name="Donnadieu C."/>
            <person name="Faraut T."/>
            <person name="Fievet G."/>
            <person name="Helmstetter N."/>
            <person name="King M."/>
            <person name="Knapp S.J."/>
            <person name="Lai Z."/>
            <person name="Le Paslier M.C."/>
            <person name="Lippi Y."/>
            <person name="Lorenzon L."/>
            <person name="Mandel J.R."/>
            <person name="Marage G."/>
            <person name="Marchand G."/>
            <person name="Marquand E."/>
            <person name="Bret-Mestries E."/>
            <person name="Morien E."/>
            <person name="Nambeesan S."/>
            <person name="Nguyen T."/>
            <person name="Pegot-Espagnet P."/>
            <person name="Pouilly N."/>
            <person name="Raftis F."/>
            <person name="Sallet E."/>
            <person name="Schiex T."/>
            <person name="Thomas J."/>
            <person name="Vandecasteele C."/>
            <person name="Vares D."/>
            <person name="Vear F."/>
            <person name="Vautrin S."/>
            <person name="Crespi M."/>
            <person name="Mangin B."/>
            <person name="Burke J.M."/>
            <person name="Salse J."/>
            <person name="Munos S."/>
            <person name="Vincourt P."/>
            <person name="Rieseberg L.H."/>
            <person name="Langlade N.B."/>
        </authorList>
    </citation>
    <scope>NUCLEOTIDE SEQUENCE</scope>
    <source>
        <tissue evidence="2">Leaves</tissue>
    </source>
</reference>
<evidence type="ECO:0000256" key="1">
    <source>
        <dbReference type="SAM" id="MobiDB-lite"/>
    </source>
</evidence>
<feature type="compositionally biased region" description="Basic and acidic residues" evidence="1">
    <location>
        <begin position="308"/>
        <end position="331"/>
    </location>
</feature>
<feature type="region of interest" description="Disordered" evidence="1">
    <location>
        <begin position="118"/>
        <end position="182"/>
    </location>
</feature>
<protein>
    <submittedName>
        <fullName evidence="2">Uncharacterized protein</fullName>
    </submittedName>
</protein>
<evidence type="ECO:0000313" key="3">
    <source>
        <dbReference type="Proteomes" id="UP000215914"/>
    </source>
</evidence>
<feature type="compositionally biased region" description="Basic and acidic residues" evidence="1">
    <location>
        <begin position="35"/>
        <end position="46"/>
    </location>
</feature>
<proteinExistence type="predicted"/>